<feature type="compositionally biased region" description="Low complexity" evidence="11">
    <location>
        <begin position="136"/>
        <end position="154"/>
    </location>
</feature>
<evidence type="ECO:0000256" key="13">
    <source>
        <dbReference type="SAM" id="SignalP"/>
    </source>
</evidence>
<dbReference type="InterPro" id="IPR003599">
    <property type="entry name" value="Ig_sub"/>
</dbReference>
<keyword evidence="2" id="KW-1003">Cell membrane</keyword>
<keyword evidence="9" id="KW-0393">Immunoglobulin domain</keyword>
<keyword evidence="8" id="KW-0325">Glycoprotein</keyword>
<feature type="compositionally biased region" description="Polar residues" evidence="11">
    <location>
        <begin position="160"/>
        <end position="193"/>
    </location>
</feature>
<dbReference type="GO" id="GO:0033005">
    <property type="term" value="P:positive regulation of mast cell activation"/>
    <property type="evidence" value="ECO:0007669"/>
    <property type="project" value="TreeGrafter"/>
</dbReference>
<feature type="region of interest" description="Disordered" evidence="11">
    <location>
        <begin position="131"/>
        <end position="193"/>
    </location>
</feature>
<comment type="similarity">
    <text evidence="10">Belongs to the immunoglobulin superfamily. TIM family.</text>
</comment>
<dbReference type="InterPro" id="IPR036179">
    <property type="entry name" value="Ig-like_dom_sf"/>
</dbReference>
<evidence type="ECO:0000256" key="9">
    <source>
        <dbReference type="ARBA" id="ARBA00023319"/>
    </source>
</evidence>
<reference evidence="15" key="2">
    <citation type="submission" date="2025-08" db="UniProtKB">
        <authorList>
            <consortium name="Ensembl"/>
        </authorList>
    </citation>
    <scope>IDENTIFICATION</scope>
</reference>
<dbReference type="PANTHER" id="PTHR47009:SF1">
    <property type="entry name" value="HEPATITIS A VIRUS CELLULAR RECEPTOR 1"/>
    <property type="match status" value="1"/>
</dbReference>
<evidence type="ECO:0000313" key="15">
    <source>
        <dbReference type="Ensembl" id="ENSMICP00000041395.1"/>
    </source>
</evidence>
<dbReference type="GO" id="GO:0009986">
    <property type="term" value="C:cell surface"/>
    <property type="evidence" value="ECO:0007669"/>
    <property type="project" value="TreeGrafter"/>
</dbReference>
<evidence type="ECO:0000256" key="8">
    <source>
        <dbReference type="ARBA" id="ARBA00023180"/>
    </source>
</evidence>
<keyword evidence="4 13" id="KW-0732">Signal</keyword>
<feature type="transmembrane region" description="Helical" evidence="12">
    <location>
        <begin position="228"/>
        <end position="249"/>
    </location>
</feature>
<reference evidence="15" key="1">
    <citation type="submission" date="2016-12" db="EMBL/GenBank/DDBJ databases">
        <title>Mouse lemur reference genome and diversity panel.</title>
        <authorList>
            <person name="Harris R."/>
            <person name="Larsen P."/>
            <person name="Liu Y."/>
            <person name="Hughes D.S."/>
            <person name="Murali S."/>
            <person name="Raveendran M."/>
            <person name="Korchina V."/>
            <person name="Wang M."/>
            <person name="Jhangiani S."/>
            <person name="Bandaranaike D."/>
            <person name="Bellair M."/>
            <person name="Blankenburg K."/>
            <person name="Chao H."/>
            <person name="Dahdouli M."/>
            <person name="Dinh H."/>
            <person name="Doddapaneni H."/>
            <person name="English A."/>
            <person name="Firestine M."/>
            <person name="Gnanaolivu R."/>
            <person name="Gross S."/>
            <person name="Hernandez B."/>
            <person name="Javaid M."/>
            <person name="Jayaseelan J."/>
            <person name="Jones J."/>
            <person name="Khan Z."/>
            <person name="Kovar C."/>
            <person name="Kurapati P."/>
            <person name="Le B."/>
            <person name="Lee S."/>
            <person name="Li M."/>
            <person name="Mathew T."/>
            <person name="Narasimhan A."/>
            <person name="Ngo D."/>
            <person name="Nguyen L."/>
            <person name="Okwuonu G."/>
            <person name="Ongeri F."/>
            <person name="Osuji N."/>
            <person name="Pu L.-L."/>
            <person name="Puazo M."/>
            <person name="Quiroz J."/>
            <person name="Raj R."/>
            <person name="Rajbhandari K."/>
            <person name="Reid J.G."/>
            <person name="Santibanez J."/>
            <person name="Sexton D."/>
            <person name="Skinner E."/>
            <person name="Vee V."/>
            <person name="Weissenberger G."/>
            <person name="Wu Y."/>
            <person name="Xin Y."/>
            <person name="Han Y."/>
            <person name="Campbell C."/>
            <person name="Brown A."/>
            <person name="Sullivan B."/>
            <person name="Shelton J."/>
            <person name="Brown S."/>
            <person name="Dudchenko O."/>
            <person name="Machol I."/>
            <person name="Durand N."/>
            <person name="Shamim M."/>
            <person name="Lieberman A."/>
            <person name="Muzny D.M."/>
            <person name="Richards S."/>
            <person name="Yoder A."/>
            <person name="Worley K.C."/>
            <person name="Rogers J."/>
            <person name="Gibbs R.A."/>
        </authorList>
    </citation>
    <scope>NUCLEOTIDE SEQUENCE [LARGE SCALE GENOMIC DNA]</scope>
</reference>
<evidence type="ECO:0000256" key="5">
    <source>
        <dbReference type="ARBA" id="ARBA00022989"/>
    </source>
</evidence>
<comment type="subcellular location">
    <subcellularLocation>
        <location evidence="1">Cell membrane</location>
        <topology evidence="1">Single-pass type I membrane protein</topology>
    </subcellularLocation>
</comment>
<dbReference type="SUPFAM" id="SSF48726">
    <property type="entry name" value="Immunoglobulin"/>
    <property type="match status" value="1"/>
</dbReference>
<keyword evidence="16" id="KW-1185">Reference proteome</keyword>
<evidence type="ECO:0000256" key="7">
    <source>
        <dbReference type="ARBA" id="ARBA00023157"/>
    </source>
</evidence>
<evidence type="ECO:0000256" key="2">
    <source>
        <dbReference type="ARBA" id="ARBA00022475"/>
    </source>
</evidence>
<dbReference type="GO" id="GO:0006911">
    <property type="term" value="P:phagocytosis, engulfment"/>
    <property type="evidence" value="ECO:0007669"/>
    <property type="project" value="TreeGrafter"/>
</dbReference>
<dbReference type="PROSITE" id="PS50835">
    <property type="entry name" value="IG_LIKE"/>
    <property type="match status" value="1"/>
</dbReference>
<evidence type="ECO:0000256" key="11">
    <source>
        <dbReference type="SAM" id="MobiDB-lite"/>
    </source>
</evidence>
<keyword evidence="5 12" id="KW-1133">Transmembrane helix</keyword>
<evidence type="ECO:0000259" key="14">
    <source>
        <dbReference type="PROSITE" id="PS50835"/>
    </source>
</evidence>
<gene>
    <name evidence="15" type="primary">HAVCR1</name>
</gene>
<dbReference type="InterPro" id="IPR013783">
    <property type="entry name" value="Ig-like_fold"/>
</dbReference>
<sequence>MQSRLVIISLILLLADAVVAIVQVSGVVGQTVTLPCNYSVADGAVTSMCWGRGACPVFVCSDEIVWTDGSRVTFQKHDRYELRGDLLKGNVSLTIENAAEADSGLYCCRVEHRGWFNDMKVTLSLEIKPATDTRVPTSPSTSTSASPMPSPTQTHKPVATSHSPAQPSETQPTTLQETRTQATSSPFYSYKTDGNGTVTQSSDGLWHDNQTQASPAENMWMSTATSEGLYVGLSLSALVLLAAVVVIITKKCFYIRKKMPQLRTTRCNTCCNILVP</sequence>
<accession>A0A8C5XUL7</accession>
<dbReference type="InterPro" id="IPR013106">
    <property type="entry name" value="Ig_V-set"/>
</dbReference>
<feature type="chain" id="PRO_5034129732" evidence="13">
    <location>
        <begin position="21"/>
        <end position="276"/>
    </location>
</feature>
<protein>
    <submittedName>
        <fullName evidence="15">Hepatitis A virus cellular receptor 1</fullName>
    </submittedName>
</protein>
<dbReference type="Proteomes" id="UP000694394">
    <property type="component" value="Chromosome 23"/>
</dbReference>
<evidence type="ECO:0000313" key="16">
    <source>
        <dbReference type="Proteomes" id="UP000694394"/>
    </source>
</evidence>
<keyword evidence="3 12" id="KW-0812">Transmembrane</keyword>
<keyword evidence="6 12" id="KW-0472">Membrane</keyword>
<name>A0A8C5XUL7_MICMU</name>
<keyword evidence="7" id="KW-1015">Disulfide bond</keyword>
<reference evidence="15" key="3">
    <citation type="submission" date="2025-09" db="UniProtKB">
        <authorList>
            <consortium name="Ensembl"/>
        </authorList>
    </citation>
    <scope>IDENTIFICATION</scope>
</reference>
<dbReference type="EMBL" id="ABDC03027460">
    <property type="status" value="NOT_ANNOTATED_CDS"/>
    <property type="molecule type" value="Genomic_DNA"/>
</dbReference>
<proteinExistence type="inferred from homology"/>
<dbReference type="Gene3D" id="2.60.40.10">
    <property type="entry name" value="Immunoglobulins"/>
    <property type="match status" value="1"/>
</dbReference>
<evidence type="ECO:0000256" key="3">
    <source>
        <dbReference type="ARBA" id="ARBA00022692"/>
    </source>
</evidence>
<dbReference type="SMART" id="SM00409">
    <property type="entry name" value="IG"/>
    <property type="match status" value="1"/>
</dbReference>
<evidence type="ECO:0000256" key="1">
    <source>
        <dbReference type="ARBA" id="ARBA00004251"/>
    </source>
</evidence>
<organism evidence="15 16">
    <name type="scientific">Microcebus murinus</name>
    <name type="common">Gray mouse lemur</name>
    <name type="synonym">Lemur murinus</name>
    <dbReference type="NCBI Taxonomy" id="30608"/>
    <lineage>
        <taxon>Eukaryota</taxon>
        <taxon>Metazoa</taxon>
        <taxon>Chordata</taxon>
        <taxon>Craniata</taxon>
        <taxon>Vertebrata</taxon>
        <taxon>Euteleostomi</taxon>
        <taxon>Mammalia</taxon>
        <taxon>Eutheria</taxon>
        <taxon>Euarchontoglires</taxon>
        <taxon>Primates</taxon>
        <taxon>Strepsirrhini</taxon>
        <taxon>Lemuriformes</taxon>
        <taxon>Cheirogaleidae</taxon>
        <taxon>Microcebus</taxon>
    </lineage>
</organism>
<feature type="domain" description="Ig-like" evidence="14">
    <location>
        <begin position="29"/>
        <end position="124"/>
    </location>
</feature>
<dbReference type="Pfam" id="PF07686">
    <property type="entry name" value="V-set"/>
    <property type="match status" value="1"/>
</dbReference>
<dbReference type="Ensembl" id="ENSMICT00000067920.1">
    <property type="protein sequence ID" value="ENSMICP00000041395.1"/>
    <property type="gene ID" value="ENSMICG00000044152.1"/>
</dbReference>
<dbReference type="GeneTree" id="ENSGT00940000159345"/>
<dbReference type="InterPro" id="IPR052331">
    <property type="entry name" value="TIM_domain-containing_protein"/>
</dbReference>
<dbReference type="GO" id="GO:0005886">
    <property type="term" value="C:plasma membrane"/>
    <property type="evidence" value="ECO:0007669"/>
    <property type="project" value="UniProtKB-SubCell"/>
</dbReference>
<dbReference type="PANTHER" id="PTHR47009">
    <property type="entry name" value="HEPATITIS A VIRUS CELLULAR RECEPTOR 1 HOMOLOG"/>
    <property type="match status" value="1"/>
</dbReference>
<evidence type="ECO:0000256" key="4">
    <source>
        <dbReference type="ARBA" id="ARBA00022729"/>
    </source>
</evidence>
<dbReference type="InterPro" id="IPR007110">
    <property type="entry name" value="Ig-like_dom"/>
</dbReference>
<dbReference type="AlphaFoldDB" id="A0A8C5XUL7"/>
<evidence type="ECO:0000256" key="10">
    <source>
        <dbReference type="ARBA" id="ARBA00038203"/>
    </source>
</evidence>
<evidence type="ECO:0000256" key="6">
    <source>
        <dbReference type="ARBA" id="ARBA00023136"/>
    </source>
</evidence>
<feature type="signal peptide" evidence="13">
    <location>
        <begin position="1"/>
        <end position="20"/>
    </location>
</feature>
<dbReference type="FunFam" id="2.60.40.10:FF:000774">
    <property type="entry name" value="Hepatitis A virus cellular receptor 1"/>
    <property type="match status" value="1"/>
</dbReference>
<dbReference type="GO" id="GO:0001618">
    <property type="term" value="F:virus receptor activity"/>
    <property type="evidence" value="ECO:0007669"/>
    <property type="project" value="TreeGrafter"/>
</dbReference>
<dbReference type="GO" id="GO:0001786">
    <property type="term" value="F:phosphatidylserine binding"/>
    <property type="evidence" value="ECO:0007669"/>
    <property type="project" value="TreeGrafter"/>
</dbReference>
<evidence type="ECO:0000256" key="12">
    <source>
        <dbReference type="SAM" id="Phobius"/>
    </source>
</evidence>